<dbReference type="KEGG" id="pbor:BSF38_03457"/>
<dbReference type="PROSITE" id="PS51257">
    <property type="entry name" value="PROKAR_LIPOPROTEIN"/>
    <property type="match status" value="1"/>
</dbReference>
<evidence type="ECO:0000313" key="3">
    <source>
        <dbReference type="EMBL" id="APW61925.1"/>
    </source>
</evidence>
<name>A0A1U7CSK6_9BACT</name>
<evidence type="ECO:0000313" key="4">
    <source>
        <dbReference type="Proteomes" id="UP000186309"/>
    </source>
</evidence>
<keyword evidence="4" id="KW-1185">Reference proteome</keyword>
<dbReference type="RefSeq" id="WP_076347649.1">
    <property type="nucleotide sequence ID" value="NZ_CP019082.1"/>
</dbReference>
<feature type="signal peptide" evidence="2">
    <location>
        <begin position="1"/>
        <end position="25"/>
    </location>
</feature>
<evidence type="ECO:0000256" key="2">
    <source>
        <dbReference type="SAM" id="SignalP"/>
    </source>
</evidence>
<gene>
    <name evidence="3" type="ORF">BSF38_03457</name>
</gene>
<dbReference type="AlphaFoldDB" id="A0A1U7CSK6"/>
<dbReference type="Proteomes" id="UP000186309">
    <property type="component" value="Chromosome"/>
</dbReference>
<protein>
    <submittedName>
        <fullName evidence="3">Uncharacterized protein</fullName>
    </submittedName>
</protein>
<sequence length="72" mass="7476">MRTLRILAISAPLLVLSTSGLFVLAGCDSAPAPGTVASPIDKAEAAKQNQAMEDFMKGKKGKTPAKYATKTP</sequence>
<proteinExistence type="predicted"/>
<organism evidence="3 4">
    <name type="scientific">Paludisphaera borealis</name>
    <dbReference type="NCBI Taxonomy" id="1387353"/>
    <lineage>
        <taxon>Bacteria</taxon>
        <taxon>Pseudomonadati</taxon>
        <taxon>Planctomycetota</taxon>
        <taxon>Planctomycetia</taxon>
        <taxon>Isosphaerales</taxon>
        <taxon>Isosphaeraceae</taxon>
        <taxon>Paludisphaera</taxon>
    </lineage>
</organism>
<reference evidence="4" key="1">
    <citation type="submission" date="2016-12" db="EMBL/GenBank/DDBJ databases">
        <title>Comparative genomics of four Isosphaeraceae planctomycetes: a common pool of plasmids and glycoside hydrolase genes.</title>
        <authorList>
            <person name="Ivanova A."/>
        </authorList>
    </citation>
    <scope>NUCLEOTIDE SEQUENCE [LARGE SCALE GENOMIC DNA]</scope>
    <source>
        <strain evidence="4">PX4</strain>
    </source>
</reference>
<evidence type="ECO:0000256" key="1">
    <source>
        <dbReference type="SAM" id="MobiDB-lite"/>
    </source>
</evidence>
<feature type="region of interest" description="Disordered" evidence="1">
    <location>
        <begin position="52"/>
        <end position="72"/>
    </location>
</feature>
<dbReference type="EMBL" id="CP019082">
    <property type="protein sequence ID" value="APW61925.1"/>
    <property type="molecule type" value="Genomic_DNA"/>
</dbReference>
<keyword evidence="2" id="KW-0732">Signal</keyword>
<accession>A0A1U7CSK6</accession>
<feature type="chain" id="PRO_5013250856" evidence="2">
    <location>
        <begin position="26"/>
        <end position="72"/>
    </location>
</feature>